<keyword evidence="2" id="KW-0472">Membrane</keyword>
<feature type="compositionally biased region" description="Acidic residues" evidence="1">
    <location>
        <begin position="310"/>
        <end position="320"/>
    </location>
</feature>
<feature type="transmembrane region" description="Helical" evidence="2">
    <location>
        <begin position="240"/>
        <end position="256"/>
    </location>
</feature>
<reference evidence="3 4" key="1">
    <citation type="journal article" date="2017" name="Nature">
        <title>The Apostasia genome and the evolution of orchids.</title>
        <authorList>
            <person name="Zhang G.Q."/>
            <person name="Liu K.W."/>
            <person name="Li Z."/>
            <person name="Lohaus R."/>
            <person name="Hsiao Y.Y."/>
            <person name="Niu S.C."/>
            <person name="Wang J.Y."/>
            <person name="Lin Y.C."/>
            <person name="Xu Q."/>
            <person name="Chen L.J."/>
            <person name="Yoshida K."/>
            <person name="Fujiwara S."/>
            <person name="Wang Z.W."/>
            <person name="Zhang Y.Q."/>
            <person name="Mitsuda N."/>
            <person name="Wang M."/>
            <person name="Liu G.H."/>
            <person name="Pecoraro L."/>
            <person name="Huang H.X."/>
            <person name="Xiao X.J."/>
            <person name="Lin M."/>
            <person name="Wu X.Y."/>
            <person name="Wu W.L."/>
            <person name="Chen Y.Y."/>
            <person name="Chang S.B."/>
            <person name="Sakamoto S."/>
            <person name="Ohme-Takagi M."/>
            <person name="Yagi M."/>
            <person name="Zeng S.J."/>
            <person name="Shen C.Y."/>
            <person name="Yeh C.M."/>
            <person name="Luo Y.B."/>
            <person name="Tsai W.C."/>
            <person name="Van de Peer Y."/>
            <person name="Liu Z.J."/>
        </authorList>
    </citation>
    <scope>NUCLEOTIDE SEQUENCE [LARGE SCALE GENOMIC DNA]</scope>
    <source>
        <strain evidence="4">cv. Shenzhen</strain>
        <tissue evidence="3">Stem</tissue>
    </source>
</reference>
<dbReference type="PANTHER" id="PTHR31142">
    <property type="entry name" value="TOBAMOVIRUS MULTIPLICATION PROTEIN 1-LIKE ISOFORM X1"/>
    <property type="match status" value="1"/>
</dbReference>
<gene>
    <name evidence="3" type="ORF">AXF42_Ash018669</name>
</gene>
<feature type="transmembrane region" description="Helical" evidence="2">
    <location>
        <begin position="160"/>
        <end position="181"/>
    </location>
</feature>
<dbReference type="Proteomes" id="UP000236161">
    <property type="component" value="Unassembled WGS sequence"/>
</dbReference>
<dbReference type="OrthoDB" id="747122at2759"/>
<dbReference type="PANTHER" id="PTHR31142:SF4">
    <property type="entry name" value="OS01G0751300 PROTEIN"/>
    <property type="match status" value="1"/>
</dbReference>
<name>A0A2H9ZZN6_9ASPA</name>
<feature type="compositionally biased region" description="Basic and acidic residues" evidence="1">
    <location>
        <begin position="300"/>
        <end position="309"/>
    </location>
</feature>
<dbReference type="STRING" id="1088818.A0A2H9ZZN6"/>
<protein>
    <submittedName>
        <fullName evidence="3">Uncharacterized protein</fullName>
    </submittedName>
</protein>
<sequence length="330" mass="37133">MLAIENSPSQSRAWLDPQKGVPSDDWLMQFSLPSDSVSGYLPSAFILLCFLHYHTQESISGHAWNTSVIRIRHLHASSDSLMLKNKENAVLSLEKENNKPFGYYRQTDLCHQPNDDDEEDDDLSICESFLEKANAPPSRLHIHGRCFPFGKVRLGSRQKYVILVIVLTFAFMVAMAILIYVGRRKNPIESSLVAKVASLAAVSLVCFTSSSALALATNCPILSYEHLDYFDSINCSASEFFYYIVGFSVPSSYVLWSMREMPPGFAADLPPQTREVIIIRDNPPAPPIPQWRTTVTNSQNKKETDKEQDTFDDDDDDDGYYNENGNPGDQ</sequence>
<dbReference type="EMBL" id="KZ452209">
    <property type="protein sequence ID" value="PKA48727.1"/>
    <property type="molecule type" value="Genomic_DNA"/>
</dbReference>
<evidence type="ECO:0000313" key="4">
    <source>
        <dbReference type="Proteomes" id="UP000236161"/>
    </source>
</evidence>
<keyword evidence="4" id="KW-1185">Reference proteome</keyword>
<dbReference type="InterPro" id="IPR040226">
    <property type="entry name" value="THH1/TOM1/TOM3"/>
</dbReference>
<feature type="transmembrane region" description="Helical" evidence="2">
    <location>
        <begin position="193"/>
        <end position="216"/>
    </location>
</feature>
<evidence type="ECO:0000313" key="3">
    <source>
        <dbReference type="EMBL" id="PKA48727.1"/>
    </source>
</evidence>
<keyword evidence="2" id="KW-0812">Transmembrane</keyword>
<organism evidence="3 4">
    <name type="scientific">Apostasia shenzhenica</name>
    <dbReference type="NCBI Taxonomy" id="1088818"/>
    <lineage>
        <taxon>Eukaryota</taxon>
        <taxon>Viridiplantae</taxon>
        <taxon>Streptophyta</taxon>
        <taxon>Embryophyta</taxon>
        <taxon>Tracheophyta</taxon>
        <taxon>Spermatophyta</taxon>
        <taxon>Magnoliopsida</taxon>
        <taxon>Liliopsida</taxon>
        <taxon>Asparagales</taxon>
        <taxon>Orchidaceae</taxon>
        <taxon>Apostasioideae</taxon>
        <taxon>Apostasia</taxon>
    </lineage>
</organism>
<accession>A0A2H9ZZN6</accession>
<keyword evidence="2" id="KW-1133">Transmembrane helix</keyword>
<evidence type="ECO:0000256" key="2">
    <source>
        <dbReference type="SAM" id="Phobius"/>
    </source>
</evidence>
<proteinExistence type="predicted"/>
<evidence type="ECO:0000256" key="1">
    <source>
        <dbReference type="SAM" id="MobiDB-lite"/>
    </source>
</evidence>
<feature type="region of interest" description="Disordered" evidence="1">
    <location>
        <begin position="282"/>
        <end position="330"/>
    </location>
</feature>
<dbReference type="AlphaFoldDB" id="A0A2H9ZZN6"/>